<organism evidence="1 2">
    <name type="scientific">Candidatus Kerfeldbacteria bacterium CG08_land_8_20_14_0_20_42_7</name>
    <dbReference type="NCBI Taxonomy" id="2014245"/>
    <lineage>
        <taxon>Bacteria</taxon>
        <taxon>Candidatus Kerfeldiibacteriota</taxon>
    </lineage>
</organism>
<name>A0A2H0YUE8_9BACT</name>
<dbReference type="Gene3D" id="3.40.630.30">
    <property type="match status" value="1"/>
</dbReference>
<proteinExistence type="predicted"/>
<accession>A0A2H0YUE8</accession>
<reference evidence="2" key="1">
    <citation type="submission" date="2017-09" db="EMBL/GenBank/DDBJ databases">
        <title>Depth-based differentiation of microbial function through sediment-hosted aquifers and enrichment of novel symbionts in the deep terrestrial subsurface.</title>
        <authorList>
            <person name="Probst A.J."/>
            <person name="Ladd B."/>
            <person name="Jarett J.K."/>
            <person name="Geller-Mcgrath D.E."/>
            <person name="Sieber C.M.K."/>
            <person name="Emerson J.B."/>
            <person name="Anantharaman K."/>
            <person name="Thomas B.C."/>
            <person name="Malmstrom R."/>
            <person name="Stieglmeier M."/>
            <person name="Klingl A."/>
            <person name="Woyke T."/>
            <person name="Ryan C.M."/>
            <person name="Banfield J.F."/>
        </authorList>
    </citation>
    <scope>NUCLEOTIDE SEQUENCE [LARGE SCALE GENOMIC DNA]</scope>
</reference>
<comment type="caution">
    <text evidence="1">The sequence shown here is derived from an EMBL/GenBank/DDBJ whole genome shotgun (WGS) entry which is preliminary data.</text>
</comment>
<evidence type="ECO:0000313" key="1">
    <source>
        <dbReference type="EMBL" id="PIS41919.1"/>
    </source>
</evidence>
<dbReference type="GO" id="GO:0016755">
    <property type="term" value="F:aminoacyltransferase activity"/>
    <property type="evidence" value="ECO:0007669"/>
    <property type="project" value="InterPro"/>
</dbReference>
<dbReference type="PROSITE" id="PS51191">
    <property type="entry name" value="FEMABX"/>
    <property type="match status" value="1"/>
</dbReference>
<evidence type="ECO:0000313" key="2">
    <source>
        <dbReference type="Proteomes" id="UP000228711"/>
    </source>
</evidence>
<dbReference type="GO" id="GO:0044038">
    <property type="term" value="P:cell wall macromolecule biosynthetic process"/>
    <property type="evidence" value="ECO:0007669"/>
    <property type="project" value="InterPro"/>
</dbReference>
<dbReference type="InterPro" id="IPR003447">
    <property type="entry name" value="FEMABX"/>
</dbReference>
<feature type="non-terminal residue" evidence="1">
    <location>
        <position position="164"/>
    </location>
</feature>
<dbReference type="InterPro" id="IPR016181">
    <property type="entry name" value="Acyl_CoA_acyltransferase"/>
</dbReference>
<dbReference type="Proteomes" id="UP000228711">
    <property type="component" value="Unassembled WGS sequence"/>
</dbReference>
<dbReference type="EMBL" id="PEXV01000017">
    <property type="protein sequence ID" value="PIS41919.1"/>
    <property type="molecule type" value="Genomic_DNA"/>
</dbReference>
<dbReference type="AlphaFoldDB" id="A0A2H0YUE8"/>
<dbReference type="SUPFAM" id="SSF55729">
    <property type="entry name" value="Acyl-CoA N-acyltransferases (Nat)"/>
    <property type="match status" value="1"/>
</dbReference>
<protein>
    <submittedName>
        <fullName evidence="1">Uncharacterized protein</fullName>
    </submittedName>
</protein>
<gene>
    <name evidence="1" type="ORF">COT25_00505</name>
</gene>
<sequence length="164" mass="18977">MEIQLIDNKKEWQDIMLRMRGASFLQSWEWGQVHVAQDKKVYRHVLLKAGRPLAAAQWIEMQLGLGRVYWLAPYGPVLACAPIDEVYTDYIHALLTQSVRSEKSSKPVFVRIEPRIELCNESIFLIARHQERLISVSAVQPADTRIIQLDQPEDVLLESMHQKT</sequence>